<sequence length="122" mass="14235">MVLTNRYTVGDLLDSLQALNKSLEDKDLTDIKLFIGDAMSLKDEVDRYQNSVRQFYTEKDLQIIEEKTDKLIKLNKKIQEVGAVIYLYVKLHHNGIVDNKIIISLADVYQFVLKFTVQRRAR</sequence>
<reference evidence="1" key="1">
    <citation type="submission" date="2018-10" db="EMBL/GenBank/DDBJ databases">
        <title>Hidden diversity of soil giant viruses.</title>
        <authorList>
            <person name="Schulz F."/>
            <person name="Alteio L."/>
            <person name="Goudeau D."/>
            <person name="Ryan E.M."/>
            <person name="Malmstrom R.R."/>
            <person name="Blanchard J."/>
            <person name="Woyke T."/>
        </authorList>
    </citation>
    <scope>NUCLEOTIDE SEQUENCE</scope>
    <source>
        <strain evidence="1">BAV1</strain>
    </source>
</reference>
<accession>A0A3G4ZSA7</accession>
<proteinExistence type="predicted"/>
<name>A0A3G4ZSA7_9VIRU</name>
<organism evidence="1">
    <name type="scientific">Barrevirus sp</name>
    <dbReference type="NCBI Taxonomy" id="2487763"/>
    <lineage>
        <taxon>Viruses</taxon>
        <taxon>Varidnaviria</taxon>
        <taxon>Bamfordvirae</taxon>
        <taxon>Nucleocytoviricota</taxon>
        <taxon>Megaviricetes</taxon>
        <taxon>Imitervirales</taxon>
        <taxon>Mimiviridae</taxon>
        <taxon>Klosneuvirinae</taxon>
    </lineage>
</organism>
<protein>
    <submittedName>
        <fullName evidence="1">Uncharacterized protein</fullName>
    </submittedName>
</protein>
<evidence type="ECO:0000313" key="1">
    <source>
        <dbReference type="EMBL" id="AYV77194.1"/>
    </source>
</evidence>
<dbReference type="EMBL" id="MK072015">
    <property type="protein sequence ID" value="AYV77194.1"/>
    <property type="molecule type" value="Genomic_DNA"/>
</dbReference>
<gene>
    <name evidence="1" type="ORF">Barrevirus18_8</name>
</gene>